<organism evidence="2 3">
    <name type="scientific">Campylobacter estrildidarum</name>
    <dbReference type="NCBI Taxonomy" id="2510189"/>
    <lineage>
        <taxon>Bacteria</taxon>
        <taxon>Pseudomonadati</taxon>
        <taxon>Campylobacterota</taxon>
        <taxon>Epsilonproteobacteria</taxon>
        <taxon>Campylobacterales</taxon>
        <taxon>Campylobacteraceae</taxon>
        <taxon>Campylobacter</taxon>
    </lineage>
</organism>
<protein>
    <submittedName>
        <fullName evidence="2">LPS-assembly protein LptD</fullName>
    </submittedName>
</protein>
<dbReference type="RefSeq" id="WP_137620151.1">
    <property type="nucleotide sequence ID" value="NZ_NXLZ01000002.1"/>
</dbReference>
<name>A0A4U7BIW8_9BACT</name>
<gene>
    <name evidence="2" type="ORF">CQA69_01895</name>
</gene>
<dbReference type="GO" id="GO:1990351">
    <property type="term" value="C:transporter complex"/>
    <property type="evidence" value="ECO:0007669"/>
    <property type="project" value="TreeGrafter"/>
</dbReference>
<dbReference type="PANTHER" id="PTHR30189">
    <property type="entry name" value="LPS-ASSEMBLY PROTEIN"/>
    <property type="match status" value="1"/>
</dbReference>
<dbReference type="GO" id="GO:0015920">
    <property type="term" value="P:lipopolysaccharide transport"/>
    <property type="evidence" value="ECO:0007669"/>
    <property type="project" value="InterPro"/>
</dbReference>
<dbReference type="GO" id="GO:0009279">
    <property type="term" value="C:cell outer membrane"/>
    <property type="evidence" value="ECO:0007669"/>
    <property type="project" value="InterPro"/>
</dbReference>
<dbReference type="OrthoDB" id="9760225at2"/>
<evidence type="ECO:0000313" key="2">
    <source>
        <dbReference type="EMBL" id="TKX31803.1"/>
    </source>
</evidence>
<reference evidence="2 3" key="1">
    <citation type="submission" date="2018-05" db="EMBL/GenBank/DDBJ databases">
        <title>Novel Campyloabacter and Helicobacter Species and Strains.</title>
        <authorList>
            <person name="Mannion A.J."/>
            <person name="Shen Z."/>
            <person name="Fox J.G."/>
        </authorList>
    </citation>
    <scope>NUCLEOTIDE SEQUENCE [LARGE SCALE GENOMIC DNA]</scope>
    <source>
        <strain evidence="3">MIT17-664</strain>
    </source>
</reference>
<evidence type="ECO:0000256" key="1">
    <source>
        <dbReference type="SAM" id="SignalP"/>
    </source>
</evidence>
<comment type="caution">
    <text evidence="2">The sequence shown here is derived from an EMBL/GenBank/DDBJ whole genome shotgun (WGS) entry which is preliminary data.</text>
</comment>
<feature type="chain" id="PRO_5039901267" evidence="1">
    <location>
        <begin position="19"/>
        <end position="683"/>
    </location>
</feature>
<feature type="signal peptide" evidence="1">
    <location>
        <begin position="1"/>
        <end position="18"/>
    </location>
</feature>
<proteinExistence type="inferred from homology"/>
<dbReference type="AlphaFoldDB" id="A0A4U7BIW8"/>
<keyword evidence="1" id="KW-0732">Signal</keyword>
<keyword evidence="3" id="KW-1185">Reference proteome</keyword>
<sequence>MWHKILLSLFFTSIFLNATQVDIYALDAKKEGDILTANNDVIVFSDFYFITANRAIYNQKSGDIELFGDVNILRGQNERSHSNYAKINLNSNEAYFNNFFFSNNNLEVWFQSKKSYLNDNFFESKISAVSSCNVEDPDWEIRFSKGWLNRKNNFVHLYNARLYVKNFPIFYLPYFGFSADTHRQSGLLVPKFFLKRNEGFYYEQPIYIATDENWDLQLNPQIRTDRGFGLYSTLRFVDSLYSTGELNFGGFKEKSSYYYKENLKNKIHSGIELKYARNNLMKALLGDNVQEGLWIDATYLNDIDYLNLSSNNTYDLASLVTSKINYFLADENNYYGAYAKYYIDTSKLSNKTTLQEYPSFQYHRFLNNLFDERLRYSFDATFHNFYRPVDPYANQINLELPISYHNTFFEDLLHFTFTESLFASFINYSKIPEKKHEYYFQNTHSFNFYTDLSKNYGDFFHTLNFGLEYLFIGAKSGSISENYLEESAQKDDQINFYTVQYFYNELGQKKLKHKFNLEYLNKKQHFDELKNLLTYYYNDYINFNNETFYSYEKQKFTNVINQIEFSTNFDFNWNFSHAYQNNEYGKYNFIGTRANYIVTPNYNLFGGIWLDTQRAHANMWELGYTFQRKCWNYSLMYRERIDPQLTSAGITAKNQSGVYFVFNFYPIGGIKYDFSLAETESKI</sequence>
<dbReference type="HAMAP" id="MF_01411">
    <property type="entry name" value="LPS_assembly_LptD"/>
    <property type="match status" value="1"/>
</dbReference>
<dbReference type="InterPro" id="IPR020889">
    <property type="entry name" value="LipoPS_assembly_LptD"/>
</dbReference>
<dbReference type="PANTHER" id="PTHR30189:SF1">
    <property type="entry name" value="LPS-ASSEMBLY PROTEIN LPTD"/>
    <property type="match status" value="1"/>
</dbReference>
<dbReference type="InterPro" id="IPR050218">
    <property type="entry name" value="LptD"/>
</dbReference>
<evidence type="ECO:0000313" key="3">
    <source>
        <dbReference type="Proteomes" id="UP000308838"/>
    </source>
</evidence>
<accession>A0A4U7BIW8</accession>
<dbReference type="GO" id="GO:0043165">
    <property type="term" value="P:Gram-negative-bacterium-type cell outer membrane assembly"/>
    <property type="evidence" value="ECO:0007669"/>
    <property type="project" value="InterPro"/>
</dbReference>
<dbReference type="Proteomes" id="UP000308838">
    <property type="component" value="Unassembled WGS sequence"/>
</dbReference>
<dbReference type="EMBL" id="NXLZ01000002">
    <property type="protein sequence ID" value="TKX31803.1"/>
    <property type="molecule type" value="Genomic_DNA"/>
</dbReference>